<organism evidence="1 2">
    <name type="scientific">Diploptera punctata</name>
    <name type="common">Pacific beetle cockroach</name>
    <dbReference type="NCBI Taxonomy" id="6984"/>
    <lineage>
        <taxon>Eukaryota</taxon>
        <taxon>Metazoa</taxon>
        <taxon>Ecdysozoa</taxon>
        <taxon>Arthropoda</taxon>
        <taxon>Hexapoda</taxon>
        <taxon>Insecta</taxon>
        <taxon>Pterygota</taxon>
        <taxon>Neoptera</taxon>
        <taxon>Polyneoptera</taxon>
        <taxon>Dictyoptera</taxon>
        <taxon>Blattodea</taxon>
        <taxon>Blaberoidea</taxon>
        <taxon>Blaberidae</taxon>
        <taxon>Diplopterinae</taxon>
        <taxon>Diploptera</taxon>
    </lineage>
</organism>
<proteinExistence type="predicted"/>
<gene>
    <name evidence="1" type="ORF">L9F63_023710</name>
</gene>
<reference evidence="1" key="1">
    <citation type="journal article" date="2023" name="IScience">
        <title>Live-bearing cockroach genome reveals convergent evolutionary mechanisms linked to viviparity in insects and beyond.</title>
        <authorList>
            <person name="Fouks B."/>
            <person name="Harrison M.C."/>
            <person name="Mikhailova A.A."/>
            <person name="Marchal E."/>
            <person name="English S."/>
            <person name="Carruthers M."/>
            <person name="Jennings E.C."/>
            <person name="Chiamaka E.L."/>
            <person name="Frigard R.A."/>
            <person name="Pippel M."/>
            <person name="Attardo G.M."/>
            <person name="Benoit J.B."/>
            <person name="Bornberg-Bauer E."/>
            <person name="Tobe S.S."/>
        </authorList>
    </citation>
    <scope>NUCLEOTIDE SEQUENCE</scope>
    <source>
        <strain evidence="1">Stay&amp;Tobe</strain>
    </source>
</reference>
<feature type="non-terminal residue" evidence="1">
    <location>
        <position position="84"/>
    </location>
</feature>
<dbReference type="Proteomes" id="UP001233999">
    <property type="component" value="Unassembled WGS sequence"/>
</dbReference>
<keyword evidence="2" id="KW-1185">Reference proteome</keyword>
<protein>
    <submittedName>
        <fullName evidence="1">Uncharacterized protein</fullName>
    </submittedName>
</protein>
<dbReference type="AlphaFoldDB" id="A0AAD7ZI53"/>
<accession>A0AAD7ZI53</accession>
<sequence length="84" mass="9881">VVENFLIISRPMNRYSNFFLYFFTHLGNRVVPLKEVVHSREVTSLSPRKRVAKFTHDGMKCNLSYYDLHKKGAEEKTINKDCSE</sequence>
<name>A0AAD7ZI53_DIPPU</name>
<dbReference type="EMBL" id="JASPKZ010008023">
    <property type="protein sequence ID" value="KAJ9581119.1"/>
    <property type="molecule type" value="Genomic_DNA"/>
</dbReference>
<comment type="caution">
    <text evidence="1">The sequence shown here is derived from an EMBL/GenBank/DDBJ whole genome shotgun (WGS) entry which is preliminary data.</text>
</comment>
<feature type="non-terminal residue" evidence="1">
    <location>
        <position position="1"/>
    </location>
</feature>
<reference evidence="1" key="2">
    <citation type="submission" date="2023-05" db="EMBL/GenBank/DDBJ databases">
        <authorList>
            <person name="Fouks B."/>
        </authorList>
    </citation>
    <scope>NUCLEOTIDE SEQUENCE</scope>
    <source>
        <strain evidence="1">Stay&amp;Tobe</strain>
        <tissue evidence="1">Testes</tissue>
    </source>
</reference>
<evidence type="ECO:0000313" key="2">
    <source>
        <dbReference type="Proteomes" id="UP001233999"/>
    </source>
</evidence>
<evidence type="ECO:0000313" key="1">
    <source>
        <dbReference type="EMBL" id="KAJ9581119.1"/>
    </source>
</evidence>